<proteinExistence type="predicted"/>
<name>A0A2C6JB88_9APIC</name>
<dbReference type="VEuPathDB" id="ToxoDB:CSUI_010458"/>
<evidence type="ECO:0000313" key="2">
    <source>
        <dbReference type="EMBL" id="PHJ15731.1"/>
    </source>
</evidence>
<keyword evidence="3" id="KW-1185">Reference proteome</keyword>
<keyword evidence="1" id="KW-1133">Transmembrane helix</keyword>
<dbReference type="AlphaFoldDB" id="A0A2C6JB88"/>
<protein>
    <recommendedName>
        <fullName evidence="4">Transmembrane protein</fullName>
    </recommendedName>
</protein>
<evidence type="ECO:0000313" key="3">
    <source>
        <dbReference type="Proteomes" id="UP000221165"/>
    </source>
</evidence>
<dbReference type="Proteomes" id="UP000221165">
    <property type="component" value="Unassembled WGS sequence"/>
</dbReference>
<gene>
    <name evidence="2" type="ORF">CSUI_010458</name>
</gene>
<comment type="caution">
    <text evidence="2">The sequence shown here is derived from an EMBL/GenBank/DDBJ whole genome shotgun (WGS) entry which is preliminary data.</text>
</comment>
<reference evidence="2 3" key="1">
    <citation type="journal article" date="2017" name="Int. J. Parasitol.">
        <title>The genome of the protozoan parasite Cystoisospora suis and a reverse vaccinology approach to identify vaccine candidates.</title>
        <authorList>
            <person name="Palmieri N."/>
            <person name="Shrestha A."/>
            <person name="Ruttkowski B."/>
            <person name="Beck T."/>
            <person name="Vogl C."/>
            <person name="Tomley F."/>
            <person name="Blake D.P."/>
            <person name="Joachim A."/>
        </authorList>
    </citation>
    <scope>NUCLEOTIDE SEQUENCE [LARGE SCALE GENOMIC DNA]</scope>
    <source>
        <strain evidence="2 3">Wien I</strain>
    </source>
</reference>
<accession>A0A2C6JB88</accession>
<feature type="transmembrane region" description="Helical" evidence="1">
    <location>
        <begin position="20"/>
        <end position="44"/>
    </location>
</feature>
<dbReference type="RefSeq" id="XP_067917463.1">
    <property type="nucleotide sequence ID" value="XM_068070561.1"/>
</dbReference>
<evidence type="ECO:0000256" key="1">
    <source>
        <dbReference type="SAM" id="Phobius"/>
    </source>
</evidence>
<evidence type="ECO:0008006" key="4">
    <source>
        <dbReference type="Google" id="ProtNLM"/>
    </source>
</evidence>
<dbReference type="GeneID" id="94433772"/>
<keyword evidence="1" id="KW-0472">Membrane</keyword>
<keyword evidence="1" id="KW-0812">Transmembrane</keyword>
<dbReference type="EMBL" id="MIGC01007475">
    <property type="protein sequence ID" value="PHJ15731.1"/>
    <property type="molecule type" value="Genomic_DNA"/>
</dbReference>
<sequence length="113" mass="12917">MSIKSSRKAHACEQEKETKILWGGAAFLPFSVMRFFFFSLPLFLSFCFRRNTSGTAYFSRRFSLLRGTTLLSFSSVPFCVSVLPGRDFLFLFLHVCVESFLPLCELSCALLFL</sequence>
<organism evidence="2 3">
    <name type="scientific">Cystoisospora suis</name>
    <dbReference type="NCBI Taxonomy" id="483139"/>
    <lineage>
        <taxon>Eukaryota</taxon>
        <taxon>Sar</taxon>
        <taxon>Alveolata</taxon>
        <taxon>Apicomplexa</taxon>
        <taxon>Conoidasida</taxon>
        <taxon>Coccidia</taxon>
        <taxon>Eucoccidiorida</taxon>
        <taxon>Eimeriorina</taxon>
        <taxon>Sarcocystidae</taxon>
        <taxon>Cystoisospora</taxon>
    </lineage>
</organism>
<feature type="transmembrane region" description="Helical" evidence="1">
    <location>
        <begin position="64"/>
        <end position="83"/>
    </location>
</feature>